<proteinExistence type="predicted"/>
<comment type="caution">
    <text evidence="2">The sequence shown here is derived from an EMBL/GenBank/DDBJ whole genome shotgun (WGS) entry which is preliminary data.</text>
</comment>
<keyword evidence="3" id="KW-1185">Reference proteome</keyword>
<reference evidence="2 3" key="1">
    <citation type="submission" date="2019-03" db="EMBL/GenBank/DDBJ databases">
        <title>First draft genome of Liparis tanakae, snailfish: a comprehensive survey of snailfish specific genes.</title>
        <authorList>
            <person name="Kim W."/>
            <person name="Song I."/>
            <person name="Jeong J.-H."/>
            <person name="Kim D."/>
            <person name="Kim S."/>
            <person name="Ryu S."/>
            <person name="Song J.Y."/>
            <person name="Lee S.K."/>
        </authorList>
    </citation>
    <scope>NUCLEOTIDE SEQUENCE [LARGE SCALE GENOMIC DNA]</scope>
    <source>
        <tissue evidence="2">Muscle</tissue>
    </source>
</reference>
<dbReference type="Proteomes" id="UP000314294">
    <property type="component" value="Unassembled WGS sequence"/>
</dbReference>
<feature type="region of interest" description="Disordered" evidence="1">
    <location>
        <begin position="40"/>
        <end position="143"/>
    </location>
</feature>
<gene>
    <name evidence="2" type="ORF">EYF80_010899</name>
</gene>
<evidence type="ECO:0000313" key="3">
    <source>
        <dbReference type="Proteomes" id="UP000314294"/>
    </source>
</evidence>
<feature type="region of interest" description="Disordered" evidence="1">
    <location>
        <begin position="1"/>
        <end position="27"/>
    </location>
</feature>
<feature type="compositionally biased region" description="Low complexity" evidence="1">
    <location>
        <begin position="107"/>
        <end position="124"/>
    </location>
</feature>
<feature type="compositionally biased region" description="Basic and acidic residues" evidence="1">
    <location>
        <begin position="76"/>
        <end position="86"/>
    </location>
</feature>
<name>A0A4Z2IL24_9TELE</name>
<sequence length="143" mass="15985">MFTHRRHAEARHSEVAGLGAPPLPVQNSLARGVTVGHFALRKDQNARHHPDHQGQVEQVYGDAEARQPQRGADGGDAPRPDQEQQEQRVMQGTEDQSRDGQDEPQQRGRQPGVQRQRGQQQPRSRPARGHGLGGGKRTPRQRR</sequence>
<dbReference type="AlphaFoldDB" id="A0A4Z2IL24"/>
<feature type="compositionally biased region" description="Basic and acidic residues" evidence="1">
    <location>
        <begin position="40"/>
        <end position="54"/>
    </location>
</feature>
<protein>
    <submittedName>
        <fullName evidence="2">Uncharacterized protein</fullName>
    </submittedName>
</protein>
<evidence type="ECO:0000256" key="1">
    <source>
        <dbReference type="SAM" id="MobiDB-lite"/>
    </source>
</evidence>
<feature type="compositionally biased region" description="Basic and acidic residues" evidence="1">
    <location>
        <begin position="95"/>
        <end position="106"/>
    </location>
</feature>
<organism evidence="2 3">
    <name type="scientific">Liparis tanakae</name>
    <name type="common">Tanaka's snailfish</name>
    <dbReference type="NCBI Taxonomy" id="230148"/>
    <lineage>
        <taxon>Eukaryota</taxon>
        <taxon>Metazoa</taxon>
        <taxon>Chordata</taxon>
        <taxon>Craniata</taxon>
        <taxon>Vertebrata</taxon>
        <taxon>Euteleostomi</taxon>
        <taxon>Actinopterygii</taxon>
        <taxon>Neopterygii</taxon>
        <taxon>Teleostei</taxon>
        <taxon>Neoteleostei</taxon>
        <taxon>Acanthomorphata</taxon>
        <taxon>Eupercaria</taxon>
        <taxon>Perciformes</taxon>
        <taxon>Cottioidei</taxon>
        <taxon>Cottales</taxon>
        <taxon>Liparidae</taxon>
        <taxon>Liparis</taxon>
    </lineage>
</organism>
<dbReference type="EMBL" id="SRLO01000070">
    <property type="protein sequence ID" value="TNN78729.1"/>
    <property type="molecule type" value="Genomic_DNA"/>
</dbReference>
<evidence type="ECO:0000313" key="2">
    <source>
        <dbReference type="EMBL" id="TNN78729.1"/>
    </source>
</evidence>
<accession>A0A4Z2IL24</accession>